<evidence type="ECO:0000256" key="1">
    <source>
        <dbReference type="ARBA" id="ARBA00004571"/>
    </source>
</evidence>
<organism evidence="13 14">
    <name type="scientific">Burkholderia thailandensis (strain ATCC 700388 / DSM 13276 / CCUG 48851 / CIP 106301 / E264)</name>
    <dbReference type="NCBI Taxonomy" id="271848"/>
    <lineage>
        <taxon>Bacteria</taxon>
        <taxon>Pseudomonadati</taxon>
        <taxon>Pseudomonadota</taxon>
        <taxon>Betaproteobacteria</taxon>
        <taxon>Burkholderiales</taxon>
        <taxon>Burkholderiaceae</taxon>
        <taxon>Burkholderia</taxon>
        <taxon>pseudomallei group</taxon>
    </lineage>
</organism>
<gene>
    <name evidence="13" type="ordered locus">BTH_I2270</name>
</gene>
<protein>
    <submittedName>
        <fullName evidence="13">Outer membrane porin OpcP</fullName>
    </submittedName>
</protein>
<dbReference type="HOGENOM" id="CLU_038238_0_1_4"/>
<dbReference type="InterPro" id="IPR001702">
    <property type="entry name" value="Porin_Gram-ve"/>
</dbReference>
<evidence type="ECO:0000256" key="9">
    <source>
        <dbReference type="ARBA" id="ARBA00023136"/>
    </source>
</evidence>
<comment type="subunit">
    <text evidence="2">Homotrimer.</text>
</comment>
<keyword evidence="7" id="KW-0406">Ion transport</keyword>
<dbReference type="Proteomes" id="UP000001930">
    <property type="component" value="Chromosome I"/>
</dbReference>
<feature type="chain" id="PRO_5007701033" evidence="11">
    <location>
        <begin position="24"/>
        <end position="386"/>
    </location>
</feature>
<keyword evidence="14" id="KW-1185">Reference proteome</keyword>
<dbReference type="GO" id="GO:0034220">
    <property type="term" value="P:monoatomic ion transmembrane transport"/>
    <property type="evidence" value="ECO:0007669"/>
    <property type="project" value="InterPro"/>
</dbReference>
<accession>Q2SWA8</accession>
<evidence type="ECO:0000256" key="2">
    <source>
        <dbReference type="ARBA" id="ARBA00011233"/>
    </source>
</evidence>
<proteinExistence type="predicted"/>
<evidence type="ECO:0000256" key="3">
    <source>
        <dbReference type="ARBA" id="ARBA00022448"/>
    </source>
</evidence>
<evidence type="ECO:0000256" key="11">
    <source>
        <dbReference type="SAM" id="SignalP"/>
    </source>
</evidence>
<keyword evidence="10" id="KW-0998">Cell outer membrane</keyword>
<comment type="subcellular location">
    <subcellularLocation>
        <location evidence="1">Cell outer membrane</location>
        <topology evidence="1">Multi-pass membrane protein</topology>
    </subcellularLocation>
</comment>
<evidence type="ECO:0000256" key="4">
    <source>
        <dbReference type="ARBA" id="ARBA00022452"/>
    </source>
</evidence>
<dbReference type="GO" id="GO:0009279">
    <property type="term" value="C:cell outer membrane"/>
    <property type="evidence" value="ECO:0007669"/>
    <property type="project" value="UniProtKB-SubCell"/>
</dbReference>
<keyword evidence="5" id="KW-0812">Transmembrane</keyword>
<dbReference type="InterPro" id="IPR033900">
    <property type="entry name" value="Gram_neg_porin_domain"/>
</dbReference>
<dbReference type="GO" id="GO:0046930">
    <property type="term" value="C:pore complex"/>
    <property type="evidence" value="ECO:0007669"/>
    <property type="project" value="UniProtKB-KW"/>
</dbReference>
<keyword evidence="9" id="KW-0472">Membrane</keyword>
<evidence type="ECO:0000256" key="6">
    <source>
        <dbReference type="ARBA" id="ARBA00022729"/>
    </source>
</evidence>
<dbReference type="PRINTS" id="PR00184">
    <property type="entry name" value="NEISSPPORIN"/>
</dbReference>
<evidence type="ECO:0000259" key="12">
    <source>
        <dbReference type="Pfam" id="PF13609"/>
    </source>
</evidence>
<keyword evidence="6 11" id="KW-0732">Signal</keyword>
<dbReference type="PANTHER" id="PTHR34501:SF9">
    <property type="entry name" value="MAJOR OUTER MEMBRANE PROTEIN P.IA"/>
    <property type="match status" value="1"/>
</dbReference>
<dbReference type="InterPro" id="IPR023614">
    <property type="entry name" value="Porin_dom_sf"/>
</dbReference>
<reference evidence="13 14" key="1">
    <citation type="journal article" date="2005" name="BMC Genomics">
        <title>Bacterial genome adaptation to niches: divergence of the potential virulence genes in three Burkholderia species of different survival strategies.</title>
        <authorList>
            <person name="Kim H.S."/>
            <person name="Schell M.A."/>
            <person name="Yu Y."/>
            <person name="Ulrich R.L."/>
            <person name="Sarria S.H."/>
            <person name="Nierman W.C."/>
            <person name="DeShazer D."/>
        </authorList>
    </citation>
    <scope>NUCLEOTIDE SEQUENCE [LARGE SCALE GENOMIC DNA]</scope>
    <source>
        <strain evidence="14">ATCC 700388 / DSM 13276 / CCUG 48851 / CIP 106301 / E264</strain>
    </source>
</reference>
<feature type="domain" description="Porin" evidence="12">
    <location>
        <begin position="10"/>
        <end position="348"/>
    </location>
</feature>
<evidence type="ECO:0000313" key="13">
    <source>
        <dbReference type="EMBL" id="ABC37540.1"/>
    </source>
</evidence>
<dbReference type="GO" id="GO:0015288">
    <property type="term" value="F:porin activity"/>
    <property type="evidence" value="ECO:0007669"/>
    <property type="project" value="UniProtKB-KW"/>
</dbReference>
<feature type="signal peptide" evidence="11">
    <location>
        <begin position="1"/>
        <end position="23"/>
    </location>
</feature>
<dbReference type="KEGG" id="bte:BTH_I2270"/>
<evidence type="ECO:0000256" key="7">
    <source>
        <dbReference type="ARBA" id="ARBA00023065"/>
    </source>
</evidence>
<dbReference type="EMBL" id="CP000086">
    <property type="protein sequence ID" value="ABC37540.1"/>
    <property type="molecule type" value="Genomic_DNA"/>
</dbReference>
<name>Q2SWA8_BURTA</name>
<evidence type="ECO:0000256" key="8">
    <source>
        <dbReference type="ARBA" id="ARBA00023114"/>
    </source>
</evidence>
<dbReference type="SUPFAM" id="SSF56935">
    <property type="entry name" value="Porins"/>
    <property type="match status" value="1"/>
</dbReference>
<evidence type="ECO:0000256" key="5">
    <source>
        <dbReference type="ARBA" id="ARBA00022692"/>
    </source>
</evidence>
<dbReference type="RefSeq" id="WP_009890892.1">
    <property type="nucleotide sequence ID" value="NC_007651.1"/>
</dbReference>
<dbReference type="InterPro" id="IPR050298">
    <property type="entry name" value="Gram-neg_bact_OMP"/>
</dbReference>
<dbReference type="CDD" id="cd00342">
    <property type="entry name" value="gram_neg_porins"/>
    <property type="match status" value="1"/>
</dbReference>
<dbReference type="PANTHER" id="PTHR34501">
    <property type="entry name" value="PROTEIN YDDL-RELATED"/>
    <property type="match status" value="1"/>
</dbReference>
<keyword evidence="8" id="KW-0626">Porin</keyword>
<keyword evidence="4" id="KW-1134">Transmembrane beta strand</keyword>
<dbReference type="Gene3D" id="2.40.160.10">
    <property type="entry name" value="Porin"/>
    <property type="match status" value="1"/>
</dbReference>
<evidence type="ECO:0000256" key="10">
    <source>
        <dbReference type="ARBA" id="ARBA00023237"/>
    </source>
</evidence>
<dbReference type="Pfam" id="PF13609">
    <property type="entry name" value="Porin_4"/>
    <property type="match status" value="1"/>
</dbReference>
<dbReference type="PRINTS" id="PR00182">
    <property type="entry name" value="ECOLNEIPORIN"/>
</dbReference>
<dbReference type="AlphaFoldDB" id="Q2SWA8"/>
<dbReference type="InterPro" id="IPR002299">
    <property type="entry name" value="Porin_Neis"/>
</dbReference>
<dbReference type="GeneID" id="45121988"/>
<sequence>MNTIRALPIASLALIGVASTAYAQSSVSLYGLIDTSITYINHANASGNSQLGVGSGNLLGSRWGLTGTEDLGGGLKAIFTIENGFNPNTGALGQDGRMFGRQSFVGLASARLGSITIGRQYDALVDVSWPITASYSFGSVYATPGDVDNYDTSSRTSNAIKYTSPTLAGFTFVGMYALGGVAGKTGAGQTWSAGLSYGNGPLSLAGGYFHAENPAASGKTRDTWGGTSDGTFDGSLVNGAYASAKSIDIARATVQYASGPLTVGVDYSNARYKPDAFSTFRTTQRYDTGRGFVNYRATQALLVGVGYSYTKARGDASAAYHQVSAGADYVLSKRTDLYLVGAWQRASGTQRTLDGGTQRAQASIGSYGYGGTDTQSIVNIGMRHRF</sequence>
<evidence type="ECO:0000313" key="14">
    <source>
        <dbReference type="Proteomes" id="UP000001930"/>
    </source>
</evidence>
<keyword evidence="3" id="KW-0813">Transport</keyword>